<dbReference type="Proteomes" id="UP000326500">
    <property type="component" value="Unassembled WGS sequence"/>
</dbReference>
<dbReference type="Pfam" id="PF10865">
    <property type="entry name" value="DUF2703"/>
    <property type="match status" value="1"/>
</dbReference>
<keyword evidence="2" id="KW-1185">Reference proteome</keyword>
<accession>A0A1G8ZZV1</accession>
<dbReference type="RefSeq" id="WP_066957924.1">
    <property type="nucleotide sequence ID" value="NZ_BCNX01000008.1"/>
</dbReference>
<sequence>MKKELVIEWKHIGNEIEKTREEFEETGMTLAAVLAEIRMLLEMEGVAVRMVETVLPDEVAMEPERLLFNGVPVEELLEGVEVTATSCSCASCESCETCGEEEAECRTLRYNGEEYEAIPPELIGRAAAKALEKE</sequence>
<dbReference type="InterPro" id="IPR021219">
    <property type="entry name" value="DUF2703"/>
</dbReference>
<dbReference type="EMBL" id="FNFT01000005">
    <property type="protein sequence ID" value="SDK20659.1"/>
    <property type="molecule type" value="Genomic_DNA"/>
</dbReference>
<evidence type="ECO:0008006" key="3">
    <source>
        <dbReference type="Google" id="ProtNLM"/>
    </source>
</evidence>
<evidence type="ECO:0000313" key="2">
    <source>
        <dbReference type="Proteomes" id="UP000326500"/>
    </source>
</evidence>
<evidence type="ECO:0000313" key="1">
    <source>
        <dbReference type="EMBL" id="SDK20659.1"/>
    </source>
</evidence>
<protein>
    <recommendedName>
        <fullName evidence="3">Molybdenum cofactor biosysynthesis protein</fullName>
    </recommendedName>
</protein>
<name>A0A1G8ZZV1_9EURY</name>
<reference evidence="1 2" key="1">
    <citation type="submission" date="2016-10" db="EMBL/GenBank/DDBJ databases">
        <authorList>
            <person name="Varghese N."/>
            <person name="Submissions S."/>
        </authorList>
    </citation>
    <scope>NUCLEOTIDE SEQUENCE [LARGE SCALE GENOMIC DNA]</scope>
    <source>
        <strain evidence="1 2">DSM 2373</strain>
    </source>
</reference>
<dbReference type="AlphaFoldDB" id="A0A1G8ZZV1"/>
<dbReference type="OrthoDB" id="107537at2157"/>
<proteinExistence type="predicted"/>
<organism evidence="1 2">
    <name type="scientific">Methanoculleus thermophilus</name>
    <dbReference type="NCBI Taxonomy" id="2200"/>
    <lineage>
        <taxon>Archaea</taxon>
        <taxon>Methanobacteriati</taxon>
        <taxon>Methanobacteriota</taxon>
        <taxon>Stenosarchaea group</taxon>
        <taxon>Methanomicrobia</taxon>
        <taxon>Methanomicrobiales</taxon>
        <taxon>Methanomicrobiaceae</taxon>
        <taxon>Methanoculleus</taxon>
    </lineage>
</organism>
<gene>
    <name evidence="1" type="ORF">SAMN04488571_105103</name>
</gene>